<gene>
    <name evidence="2" type="ORF">AWC18_13250</name>
</gene>
<sequence length="285" mass="31023">MTSSRGELRIDLQAYFDRIGYRGGTEPTHETLTALVSAHVRRIPFENLDPLMGVPVIDLSPAALSAKLVAKRRGGYCYEHNNLMREVLCALGFAAERLAARVVWMSPEGLDGPPSPQTHQALAVTIPGTGRPYLVDVGFGGQTPTAPIPMVPGEVAQTSHEPFRLSSRGSEAQEFVLKTLIGQRWRPLYILGLQPRPLIDMQVGSWYVSTYPESNFVAGLSAALVTDEARWNLRGRNLAIHASGGTERIRFDDAAQVCVELTDRFGIDLTGLGDVEAKVASVLDS</sequence>
<comment type="caution">
    <text evidence="2">The sequence shown here is derived from an EMBL/GenBank/DDBJ whole genome shotgun (WGS) entry which is preliminary data.</text>
</comment>
<dbReference type="GO" id="GO:0016407">
    <property type="term" value="F:acetyltransferase activity"/>
    <property type="evidence" value="ECO:0007669"/>
    <property type="project" value="InterPro"/>
</dbReference>
<dbReference type="STRING" id="1782.AWC18_13250"/>
<dbReference type="Proteomes" id="UP000193108">
    <property type="component" value="Unassembled WGS sequence"/>
</dbReference>
<dbReference type="Pfam" id="PF00797">
    <property type="entry name" value="Acetyltransf_2"/>
    <property type="match status" value="1"/>
</dbReference>
<name>A0A1X1Z9A7_MYCNO</name>
<dbReference type="EMBL" id="LQPI01000048">
    <property type="protein sequence ID" value="ORW19924.1"/>
    <property type="molecule type" value="Genomic_DNA"/>
</dbReference>
<reference evidence="2 3" key="1">
    <citation type="submission" date="2016-01" db="EMBL/GenBank/DDBJ databases">
        <title>The new phylogeny of the genus Mycobacterium.</title>
        <authorList>
            <person name="Tarcisio F."/>
            <person name="Conor M."/>
            <person name="Antonella G."/>
            <person name="Elisabetta G."/>
            <person name="Giulia F.S."/>
            <person name="Sara T."/>
            <person name="Anna F."/>
            <person name="Clotilde B."/>
            <person name="Roberto B."/>
            <person name="Veronica D.S."/>
            <person name="Fabio R."/>
            <person name="Monica P."/>
            <person name="Olivier J."/>
            <person name="Enrico T."/>
            <person name="Nicola S."/>
        </authorList>
    </citation>
    <scope>NUCLEOTIDE SEQUENCE [LARGE SCALE GENOMIC DNA]</scope>
    <source>
        <strain evidence="2 3">DSM 44164</strain>
    </source>
</reference>
<comment type="similarity">
    <text evidence="1">Belongs to the arylamine N-acetyltransferase family.</text>
</comment>
<protein>
    <submittedName>
        <fullName evidence="2">Arylamine N-acetyltransferase</fullName>
    </submittedName>
</protein>
<evidence type="ECO:0000313" key="2">
    <source>
        <dbReference type="EMBL" id="ORW19924.1"/>
    </source>
</evidence>
<keyword evidence="3" id="KW-1185">Reference proteome</keyword>
<keyword evidence="2" id="KW-0808">Transferase</keyword>
<evidence type="ECO:0000256" key="1">
    <source>
        <dbReference type="ARBA" id="ARBA00006547"/>
    </source>
</evidence>
<dbReference type="SUPFAM" id="SSF54001">
    <property type="entry name" value="Cysteine proteinases"/>
    <property type="match status" value="1"/>
</dbReference>
<dbReference type="PANTHER" id="PTHR11786">
    <property type="entry name" value="N-HYDROXYARYLAMINE O-ACETYLTRANSFERASE"/>
    <property type="match status" value="1"/>
</dbReference>
<dbReference type="InterPro" id="IPR038765">
    <property type="entry name" value="Papain-like_cys_pep_sf"/>
</dbReference>
<dbReference type="RefSeq" id="WP_234806522.1">
    <property type="nucleotide sequence ID" value="NZ_LQPI01000048.1"/>
</dbReference>
<evidence type="ECO:0000313" key="3">
    <source>
        <dbReference type="Proteomes" id="UP000193108"/>
    </source>
</evidence>
<dbReference type="Gene3D" id="2.40.128.150">
    <property type="entry name" value="Cysteine proteinases"/>
    <property type="match status" value="1"/>
</dbReference>
<organism evidence="2 3">
    <name type="scientific">Mycolicibacter nonchromogenicus</name>
    <name type="common">Mycobacterium nonchromogenicum</name>
    <dbReference type="NCBI Taxonomy" id="1782"/>
    <lineage>
        <taxon>Bacteria</taxon>
        <taxon>Bacillati</taxon>
        <taxon>Actinomycetota</taxon>
        <taxon>Actinomycetes</taxon>
        <taxon>Mycobacteriales</taxon>
        <taxon>Mycobacteriaceae</taxon>
        <taxon>Mycolicibacter</taxon>
    </lineage>
</organism>
<dbReference type="Gene3D" id="3.30.2140.10">
    <property type="entry name" value="Arylamine N-acetyltransferase"/>
    <property type="match status" value="1"/>
</dbReference>
<dbReference type="PANTHER" id="PTHR11786:SF0">
    <property type="entry name" value="ARYLAMINE N-ACETYLTRANSFERASE 4-RELATED"/>
    <property type="match status" value="1"/>
</dbReference>
<dbReference type="AlphaFoldDB" id="A0A1X1Z9A7"/>
<dbReference type="InterPro" id="IPR001447">
    <property type="entry name" value="Arylamine_N-AcTrfase"/>
</dbReference>
<accession>A0A1X1Z9A7</accession>
<proteinExistence type="inferred from homology"/>